<protein>
    <submittedName>
        <fullName evidence="4">RseA family anti-sigma factor</fullName>
    </submittedName>
</protein>
<evidence type="ECO:0000256" key="1">
    <source>
        <dbReference type="SAM" id="Phobius"/>
    </source>
</evidence>
<reference evidence="4" key="2">
    <citation type="submission" date="2025-08" db="UniProtKB">
        <authorList>
            <consortium name="RefSeq"/>
        </authorList>
    </citation>
    <scope>IDENTIFICATION</scope>
</reference>
<keyword evidence="3" id="KW-1185">Reference proteome</keyword>
<keyword evidence="1" id="KW-0812">Transmembrane</keyword>
<feature type="domain" description="Anti sigma-E protein RseA N-terminal" evidence="2">
    <location>
        <begin position="11"/>
        <end position="60"/>
    </location>
</feature>
<organism evidence="3 4">
    <name type="scientific">Derxia gummosa DSM 723</name>
    <dbReference type="NCBI Taxonomy" id="1121388"/>
    <lineage>
        <taxon>Bacteria</taxon>
        <taxon>Pseudomonadati</taxon>
        <taxon>Pseudomonadota</taxon>
        <taxon>Betaproteobacteria</taxon>
        <taxon>Burkholderiales</taxon>
        <taxon>Alcaligenaceae</taxon>
        <taxon>Derxia</taxon>
    </lineage>
</organism>
<evidence type="ECO:0000313" key="3">
    <source>
        <dbReference type="Proteomes" id="UP000675920"/>
    </source>
</evidence>
<dbReference type="AlphaFoldDB" id="A0A8B6X6M8"/>
<evidence type="ECO:0000313" key="4">
    <source>
        <dbReference type="RefSeq" id="WP_028312945.1"/>
    </source>
</evidence>
<keyword evidence="1" id="KW-0472">Membrane</keyword>
<dbReference type="Pfam" id="PF03872">
    <property type="entry name" value="RseA_N"/>
    <property type="match status" value="1"/>
</dbReference>
<feature type="transmembrane region" description="Helical" evidence="1">
    <location>
        <begin position="93"/>
        <end position="114"/>
    </location>
</feature>
<proteinExistence type="predicted"/>
<dbReference type="RefSeq" id="WP_028312945.1">
    <property type="nucleotide sequence ID" value="NZ_KI519499.1"/>
</dbReference>
<keyword evidence="1" id="KW-1133">Transmembrane helix</keyword>
<dbReference type="Proteomes" id="UP000675920">
    <property type="component" value="Unplaced"/>
</dbReference>
<dbReference type="GO" id="GO:0016989">
    <property type="term" value="F:sigma factor antagonist activity"/>
    <property type="evidence" value="ECO:0007669"/>
    <property type="project" value="InterPro"/>
</dbReference>
<dbReference type="InterPro" id="IPR005572">
    <property type="entry name" value="Anti-sigma_E_RseA_N"/>
</dbReference>
<sequence>MNHDGIDREDDEKLSAFIDAELPAQEVGPLLDRLSHDDALRARWAELLRCRDAITDAAAVAGEQRRLEAGTELARRIAAAHAPSEPSRKHAPAMLALASLGVAALVGLLAWIAWTGATDQTLLLVDAASR</sequence>
<dbReference type="SUPFAM" id="SSF89069">
    <property type="entry name" value="N-terminal, cytoplasmic domain of anti-sigmaE factor RseA"/>
    <property type="match status" value="1"/>
</dbReference>
<dbReference type="Gene3D" id="1.10.10.880">
    <property type="entry name" value="Anti sigma-E protein RseA, N-terminal domain"/>
    <property type="match status" value="1"/>
</dbReference>
<evidence type="ECO:0000259" key="2">
    <source>
        <dbReference type="Pfam" id="PF03872"/>
    </source>
</evidence>
<reference evidence="4" key="1">
    <citation type="journal article" date="1997" name="Mol. Microbiol.">
        <title>The sigmaE-mediated response to extracytoplasmic stress in Escherichia coli is transduced by RseA and RseB, two negative regulators of sigmaE.</title>
        <authorList>
            <person name="De Las Penas A."/>
            <person name="Connolly L."/>
            <person name="Gross C.A."/>
        </authorList>
    </citation>
    <scope>NUCLEOTIDE SEQUENCE</scope>
</reference>
<accession>A0A8B6X6M8</accession>
<name>A0A8B6X6M8_9BURK</name>
<dbReference type="InterPro" id="IPR036147">
    <property type="entry name" value="Anti-sigma_E_RseA_N_sf"/>
</dbReference>